<proteinExistence type="predicted"/>
<gene>
    <name evidence="10" type="ORF">NEZAVI_LOCUS14724</name>
</gene>
<evidence type="ECO:0000256" key="2">
    <source>
        <dbReference type="ARBA" id="ARBA00004308"/>
    </source>
</evidence>
<keyword evidence="11" id="KW-1185">Reference proteome</keyword>
<evidence type="ECO:0000256" key="1">
    <source>
        <dbReference type="ARBA" id="ARBA00004167"/>
    </source>
</evidence>
<feature type="chain" id="PRO_5040213676" description="Neuropeptide" evidence="9">
    <location>
        <begin position="19"/>
        <end position="510"/>
    </location>
</feature>
<reference evidence="10" key="1">
    <citation type="submission" date="2022-01" db="EMBL/GenBank/DDBJ databases">
        <authorList>
            <person name="King R."/>
        </authorList>
    </citation>
    <scope>NUCLEOTIDE SEQUENCE</scope>
</reference>
<dbReference type="InterPro" id="IPR050685">
    <property type="entry name" value="LDLR"/>
</dbReference>
<dbReference type="CDD" id="cd00112">
    <property type="entry name" value="LDLa"/>
    <property type="match status" value="4"/>
</dbReference>
<dbReference type="PANTHER" id="PTHR24270:SF60">
    <property type="entry name" value="CUB AND LDLA DOMAIN, ISOFORM A-RELATED"/>
    <property type="match status" value="1"/>
</dbReference>
<dbReference type="InterPro" id="IPR023415">
    <property type="entry name" value="LDLR_class-A_CS"/>
</dbReference>
<evidence type="ECO:0000256" key="8">
    <source>
        <dbReference type="PROSITE-ProRule" id="PRU00124"/>
    </source>
</evidence>
<evidence type="ECO:0000256" key="3">
    <source>
        <dbReference type="ARBA" id="ARBA00022692"/>
    </source>
</evidence>
<organism evidence="10 11">
    <name type="scientific">Nezara viridula</name>
    <name type="common">Southern green stink bug</name>
    <name type="synonym">Cimex viridulus</name>
    <dbReference type="NCBI Taxonomy" id="85310"/>
    <lineage>
        <taxon>Eukaryota</taxon>
        <taxon>Metazoa</taxon>
        <taxon>Ecdysozoa</taxon>
        <taxon>Arthropoda</taxon>
        <taxon>Hexapoda</taxon>
        <taxon>Insecta</taxon>
        <taxon>Pterygota</taxon>
        <taxon>Neoptera</taxon>
        <taxon>Paraneoptera</taxon>
        <taxon>Hemiptera</taxon>
        <taxon>Heteroptera</taxon>
        <taxon>Panheteroptera</taxon>
        <taxon>Pentatomomorpha</taxon>
        <taxon>Pentatomoidea</taxon>
        <taxon>Pentatomidae</taxon>
        <taxon>Pentatominae</taxon>
        <taxon>Nezara</taxon>
    </lineage>
</organism>
<feature type="signal peptide" evidence="9">
    <location>
        <begin position="1"/>
        <end position="18"/>
    </location>
</feature>
<dbReference type="OrthoDB" id="8831087at2759"/>
<dbReference type="PROSITE" id="PS01209">
    <property type="entry name" value="LDLRA_1"/>
    <property type="match status" value="2"/>
</dbReference>
<keyword evidence="3" id="KW-0812">Transmembrane</keyword>
<evidence type="ECO:0000256" key="6">
    <source>
        <dbReference type="ARBA" id="ARBA00023136"/>
    </source>
</evidence>
<dbReference type="SUPFAM" id="SSF57424">
    <property type="entry name" value="LDL receptor-like module"/>
    <property type="match status" value="4"/>
</dbReference>
<evidence type="ECO:0000256" key="4">
    <source>
        <dbReference type="ARBA" id="ARBA00022737"/>
    </source>
</evidence>
<dbReference type="GO" id="GO:0012505">
    <property type="term" value="C:endomembrane system"/>
    <property type="evidence" value="ECO:0007669"/>
    <property type="project" value="UniProtKB-SubCell"/>
</dbReference>
<keyword evidence="9" id="KW-0732">Signal</keyword>
<feature type="disulfide bond" evidence="8">
    <location>
        <begin position="424"/>
        <end position="439"/>
    </location>
</feature>
<dbReference type="Proteomes" id="UP001152798">
    <property type="component" value="Chromosome 7"/>
</dbReference>
<dbReference type="AlphaFoldDB" id="A0A9P0MWG7"/>
<dbReference type="InterPro" id="IPR036055">
    <property type="entry name" value="LDL_receptor-like_sf"/>
</dbReference>
<dbReference type="Pfam" id="PF00057">
    <property type="entry name" value="Ldl_recept_a"/>
    <property type="match status" value="4"/>
</dbReference>
<name>A0A9P0MWG7_NEZVI</name>
<evidence type="ECO:0000256" key="7">
    <source>
        <dbReference type="ARBA" id="ARBA00023157"/>
    </source>
</evidence>
<dbReference type="GO" id="GO:0005886">
    <property type="term" value="C:plasma membrane"/>
    <property type="evidence" value="ECO:0007669"/>
    <property type="project" value="TreeGrafter"/>
</dbReference>
<evidence type="ECO:0000313" key="10">
    <source>
        <dbReference type="EMBL" id="CAH1406885.1"/>
    </source>
</evidence>
<dbReference type="EMBL" id="OV725083">
    <property type="protein sequence ID" value="CAH1406885.1"/>
    <property type="molecule type" value="Genomic_DNA"/>
</dbReference>
<protein>
    <recommendedName>
        <fullName evidence="12">Neuropeptide</fullName>
    </recommendedName>
</protein>
<dbReference type="PRINTS" id="PR00261">
    <property type="entry name" value="LDLRECEPTOR"/>
</dbReference>
<evidence type="ECO:0000256" key="5">
    <source>
        <dbReference type="ARBA" id="ARBA00022989"/>
    </source>
</evidence>
<keyword evidence="4" id="KW-0677">Repeat</keyword>
<evidence type="ECO:0000313" key="11">
    <source>
        <dbReference type="Proteomes" id="UP001152798"/>
    </source>
</evidence>
<comment type="caution">
    <text evidence="8">Lacks conserved residue(s) required for the propagation of feature annotation.</text>
</comment>
<dbReference type="Gene3D" id="4.10.400.10">
    <property type="entry name" value="Low-density Lipoprotein Receptor"/>
    <property type="match status" value="4"/>
</dbReference>
<dbReference type="InterPro" id="IPR002172">
    <property type="entry name" value="LDrepeatLR_classA_rpt"/>
</dbReference>
<sequence>MAVWVHLVLLPLLYLVDGKPKLPGGATRKNQTEVTENNLNDTDVLYHFDYNLFKNKSTLQKPTRLSRKIVRDKIILEQIEVRFDWNKTIPEGKHVGALFILQRQEQIVENALLYPPNDVRMTVRGLKEGLTYRGEVRIIEDQQQLDHINATSEKGRFRFVFESPSIIQEKDVKGILEALKEIAETNIKLDGISVNFKLPTLEGPTVLEIKDMMDQNDTDKVIVHMTAKTISLVINDLPSSTVLRVTLSSNDSVIHTTYVFTGTISGPSKRLQSIVKTASYTDNTRERLTVKCFVKDKPPFQGFPCKGSNICIPLHWECDGEEDCVGGFDESRCLNNKKPEVSTHHPPPHKCKKNEFPCVSKTVPVCLPTSWLCDGRMDCTDGWDENKENCQKQPPPVNVTGFSYCDRKHFKCHRGGCVSLRKMCDGYKDCSDGSDEYDCVDDDDDEDDDEDDFFCDPNYEFSCDKRSSKTKCIPRPWVCDDQDDCPFGEDETDYICRSHYHNYFDKKRQA</sequence>
<evidence type="ECO:0008006" key="12">
    <source>
        <dbReference type="Google" id="ProtNLM"/>
    </source>
</evidence>
<dbReference type="SMART" id="SM00192">
    <property type="entry name" value="LDLa"/>
    <property type="match status" value="4"/>
</dbReference>
<evidence type="ECO:0000256" key="9">
    <source>
        <dbReference type="SAM" id="SignalP"/>
    </source>
</evidence>
<comment type="subcellular location">
    <subcellularLocation>
        <location evidence="2">Endomembrane system</location>
    </subcellularLocation>
    <subcellularLocation>
        <location evidence="1">Membrane</location>
        <topology evidence="1">Single-pass membrane protein</topology>
    </subcellularLocation>
</comment>
<dbReference type="PROSITE" id="PS50068">
    <property type="entry name" value="LDLRA_2"/>
    <property type="match status" value="4"/>
</dbReference>
<keyword evidence="6" id="KW-0472">Membrane</keyword>
<feature type="disulfide bond" evidence="8">
    <location>
        <begin position="318"/>
        <end position="333"/>
    </location>
</feature>
<dbReference type="GO" id="GO:0016192">
    <property type="term" value="P:vesicle-mediated transport"/>
    <property type="evidence" value="ECO:0007669"/>
    <property type="project" value="UniProtKB-ARBA"/>
</dbReference>
<dbReference type="PANTHER" id="PTHR24270">
    <property type="entry name" value="LOW-DENSITY LIPOPROTEIN RECEPTOR-RELATED"/>
    <property type="match status" value="1"/>
</dbReference>
<accession>A0A9P0MWG7</accession>
<keyword evidence="5" id="KW-1133">Transmembrane helix</keyword>
<feature type="disulfide bond" evidence="8">
    <location>
        <begin position="412"/>
        <end position="430"/>
    </location>
</feature>
<keyword evidence="7 8" id="KW-1015">Disulfide bond</keyword>
<feature type="disulfide bond" evidence="8">
    <location>
        <begin position="405"/>
        <end position="417"/>
    </location>
</feature>